<keyword evidence="4" id="KW-0805">Transcription regulation</keyword>
<evidence type="ECO:0000256" key="6">
    <source>
        <dbReference type="ARBA" id="ARBA00023125"/>
    </source>
</evidence>
<comment type="subunit">
    <text evidence="2">Homotrimer.</text>
</comment>
<feature type="compositionally biased region" description="Low complexity" evidence="11">
    <location>
        <begin position="359"/>
        <end position="376"/>
    </location>
</feature>
<dbReference type="PRINTS" id="PR00056">
    <property type="entry name" value="HSFDOMAIN"/>
</dbReference>
<sequence>MEGTQGGSNAPAPFLTKTYDLVDDPSSNHVVSWSDTGCSFVVWDPTEFAKEMLPMYFKHNNFSSFVRQLNTYIGNKSKWGLNCEADKWTNLVLEKGSLKMMENSINTSFDWQSQSSGFICVAYMVGPHWKGFRDMLPCWGWISESRMVTAAKRSSIIGVIALGFRKIDPEQWEFANEEFLRGGRHLLKKIHRRKPIHSHSMQNHEYSSVPLSETEREEYEKKINRLNHDKSLLELELQRHQRENLEFDYQIQILQEQLQKMEHQQKQYTSFLAQLLQKPGLASILVQKSEIHNKKRRLLTSSQFPDDFKMEILNLNTQNENLDFLHGIGEAMPEEVNDIGLLSQASPIIVTEIQDPGMNSRPCSPRSRLSSPNSMNVSSPEVVGSANFLDILAITSTCHNVDFRPKSSGIDMNSKPDSAPAAEALKEMVQEMKNAEPAAANDMFWEQCLTETPGLDDAQEVQSERGDSDGGVSNTNPAIQKKLWWNTDVDNFTNQIGRLTPAS</sequence>
<keyword evidence="10" id="KW-0175">Coiled coil</keyword>
<gene>
    <name evidence="13" type="ORF">CURHAP_LOCUS20115</name>
</gene>
<dbReference type="PANTHER" id="PTHR10015:SF445">
    <property type="entry name" value="HEAT STRESS TRANSCRIPTION FACTOR A-4B-LIKE"/>
    <property type="match status" value="1"/>
</dbReference>
<evidence type="ECO:0000313" key="14">
    <source>
        <dbReference type="Proteomes" id="UP000507222"/>
    </source>
</evidence>
<keyword evidence="5" id="KW-0346">Stress response</keyword>
<evidence type="ECO:0000256" key="10">
    <source>
        <dbReference type="SAM" id="Coils"/>
    </source>
</evidence>
<evidence type="ECO:0000256" key="11">
    <source>
        <dbReference type="SAM" id="MobiDB-lite"/>
    </source>
</evidence>
<dbReference type="GO" id="GO:0005634">
    <property type="term" value="C:nucleus"/>
    <property type="evidence" value="ECO:0007669"/>
    <property type="project" value="UniProtKB-SubCell"/>
</dbReference>
<keyword evidence="3" id="KW-0597">Phosphoprotein</keyword>
<dbReference type="FunFam" id="1.10.10.10:FF:000037">
    <property type="entry name" value="Heat stress transcription factor B-4"/>
    <property type="match status" value="1"/>
</dbReference>
<feature type="region of interest" description="Disordered" evidence="11">
    <location>
        <begin position="354"/>
        <end position="376"/>
    </location>
</feature>
<proteinExistence type="inferred from homology"/>
<evidence type="ECO:0000256" key="2">
    <source>
        <dbReference type="ARBA" id="ARBA00011233"/>
    </source>
</evidence>
<evidence type="ECO:0000256" key="3">
    <source>
        <dbReference type="ARBA" id="ARBA00022553"/>
    </source>
</evidence>
<evidence type="ECO:0000256" key="5">
    <source>
        <dbReference type="ARBA" id="ARBA00023016"/>
    </source>
</evidence>
<keyword evidence="8" id="KW-0539">Nucleus</keyword>
<dbReference type="InterPro" id="IPR000232">
    <property type="entry name" value="HSF_DNA-bd"/>
</dbReference>
<evidence type="ECO:0000256" key="8">
    <source>
        <dbReference type="ARBA" id="ARBA00023242"/>
    </source>
</evidence>
<feature type="domain" description="HSF-type DNA-binding" evidence="12">
    <location>
        <begin position="10"/>
        <end position="193"/>
    </location>
</feature>
<dbReference type="PANTHER" id="PTHR10015">
    <property type="entry name" value="HEAT SHOCK TRANSCRIPTION FACTOR"/>
    <property type="match status" value="1"/>
</dbReference>
<evidence type="ECO:0000256" key="7">
    <source>
        <dbReference type="ARBA" id="ARBA00023163"/>
    </source>
</evidence>
<evidence type="ECO:0000256" key="9">
    <source>
        <dbReference type="RuleBase" id="RU004020"/>
    </source>
</evidence>
<keyword evidence="6" id="KW-0238">DNA-binding</keyword>
<dbReference type="InterPro" id="IPR036390">
    <property type="entry name" value="WH_DNA-bd_sf"/>
</dbReference>
<evidence type="ECO:0000313" key="13">
    <source>
        <dbReference type="EMBL" id="CAB4273072.1"/>
    </source>
</evidence>
<dbReference type="Gene3D" id="1.10.10.10">
    <property type="entry name" value="Winged helix-like DNA-binding domain superfamily/Winged helix DNA-binding domain"/>
    <property type="match status" value="1"/>
</dbReference>
<dbReference type="InterPro" id="IPR036388">
    <property type="entry name" value="WH-like_DNA-bd_sf"/>
</dbReference>
<dbReference type="GO" id="GO:0034605">
    <property type="term" value="P:cellular response to heat"/>
    <property type="evidence" value="ECO:0007669"/>
    <property type="project" value="TreeGrafter"/>
</dbReference>
<dbReference type="GO" id="GO:0006357">
    <property type="term" value="P:regulation of transcription by RNA polymerase II"/>
    <property type="evidence" value="ECO:0007669"/>
    <property type="project" value="TreeGrafter"/>
</dbReference>
<dbReference type="GO" id="GO:0003700">
    <property type="term" value="F:DNA-binding transcription factor activity"/>
    <property type="evidence" value="ECO:0007669"/>
    <property type="project" value="InterPro"/>
</dbReference>
<evidence type="ECO:0000259" key="12">
    <source>
        <dbReference type="SMART" id="SM00415"/>
    </source>
</evidence>
<accession>A0A6J5UAX2</accession>
<keyword evidence="7" id="KW-0804">Transcription</keyword>
<dbReference type="Pfam" id="PF00447">
    <property type="entry name" value="HSF_DNA-bind"/>
    <property type="match status" value="1"/>
</dbReference>
<evidence type="ECO:0000256" key="1">
    <source>
        <dbReference type="ARBA" id="ARBA00004123"/>
    </source>
</evidence>
<dbReference type="AlphaFoldDB" id="A0A6J5UAX2"/>
<comment type="subcellular location">
    <subcellularLocation>
        <location evidence="1">Nucleus</location>
    </subcellularLocation>
</comment>
<evidence type="ECO:0000256" key="4">
    <source>
        <dbReference type="ARBA" id="ARBA00023015"/>
    </source>
</evidence>
<dbReference type="SMART" id="SM00415">
    <property type="entry name" value="HSF"/>
    <property type="match status" value="1"/>
</dbReference>
<name>A0A6J5UAX2_PRUAR</name>
<reference evidence="13 14" key="1">
    <citation type="submission" date="2020-05" db="EMBL/GenBank/DDBJ databases">
        <authorList>
            <person name="Campoy J."/>
            <person name="Schneeberger K."/>
            <person name="Spophaly S."/>
        </authorList>
    </citation>
    <scope>NUCLEOTIDE SEQUENCE [LARGE SCALE GENOMIC DNA]</scope>
    <source>
        <strain evidence="13">PruArmRojPasFocal</strain>
    </source>
</reference>
<organism evidence="13 14">
    <name type="scientific">Prunus armeniaca</name>
    <name type="common">Apricot</name>
    <name type="synonym">Armeniaca vulgaris</name>
    <dbReference type="NCBI Taxonomy" id="36596"/>
    <lineage>
        <taxon>Eukaryota</taxon>
        <taxon>Viridiplantae</taxon>
        <taxon>Streptophyta</taxon>
        <taxon>Embryophyta</taxon>
        <taxon>Tracheophyta</taxon>
        <taxon>Spermatophyta</taxon>
        <taxon>Magnoliopsida</taxon>
        <taxon>eudicotyledons</taxon>
        <taxon>Gunneridae</taxon>
        <taxon>Pentapetalae</taxon>
        <taxon>rosids</taxon>
        <taxon>fabids</taxon>
        <taxon>Rosales</taxon>
        <taxon>Rosaceae</taxon>
        <taxon>Amygdaloideae</taxon>
        <taxon>Amygdaleae</taxon>
        <taxon>Prunus</taxon>
    </lineage>
</organism>
<dbReference type="GO" id="GO:0000978">
    <property type="term" value="F:RNA polymerase II cis-regulatory region sequence-specific DNA binding"/>
    <property type="evidence" value="ECO:0007669"/>
    <property type="project" value="TreeGrafter"/>
</dbReference>
<protein>
    <recommendedName>
        <fullName evidence="12">HSF-type DNA-binding domain-containing protein</fullName>
    </recommendedName>
</protein>
<feature type="coiled-coil region" evidence="10">
    <location>
        <begin position="209"/>
        <end position="257"/>
    </location>
</feature>
<dbReference type="Proteomes" id="UP000507222">
    <property type="component" value="Unassembled WGS sequence"/>
</dbReference>
<dbReference type="SUPFAM" id="SSF46785">
    <property type="entry name" value="Winged helix' DNA-binding domain"/>
    <property type="match status" value="1"/>
</dbReference>
<dbReference type="EMBL" id="CAEKDK010000003">
    <property type="protein sequence ID" value="CAB4273072.1"/>
    <property type="molecule type" value="Genomic_DNA"/>
</dbReference>
<comment type="similarity">
    <text evidence="9">Belongs to the HSF family.</text>
</comment>